<evidence type="ECO:0000256" key="1">
    <source>
        <dbReference type="SAM" id="MobiDB-lite"/>
    </source>
</evidence>
<organism evidence="3 4">
    <name type="scientific">Cymbomonas tetramitiformis</name>
    <dbReference type="NCBI Taxonomy" id="36881"/>
    <lineage>
        <taxon>Eukaryota</taxon>
        <taxon>Viridiplantae</taxon>
        <taxon>Chlorophyta</taxon>
        <taxon>Pyramimonadophyceae</taxon>
        <taxon>Pyramimonadales</taxon>
        <taxon>Pyramimonadaceae</taxon>
        <taxon>Cymbomonas</taxon>
    </lineage>
</organism>
<feature type="compositionally biased region" description="Pro residues" evidence="1">
    <location>
        <begin position="649"/>
        <end position="663"/>
    </location>
</feature>
<feature type="compositionally biased region" description="Low complexity" evidence="1">
    <location>
        <begin position="483"/>
        <end position="493"/>
    </location>
</feature>
<dbReference type="EMBL" id="LGRX02035269">
    <property type="protein sequence ID" value="KAK3235579.1"/>
    <property type="molecule type" value="Genomic_DNA"/>
</dbReference>
<feature type="compositionally biased region" description="Pro residues" evidence="1">
    <location>
        <begin position="98"/>
        <end position="134"/>
    </location>
</feature>
<feature type="region of interest" description="Disordered" evidence="1">
    <location>
        <begin position="643"/>
        <end position="672"/>
    </location>
</feature>
<name>A0AAE0BH42_9CHLO</name>
<keyword evidence="2" id="KW-0472">Membrane</keyword>
<keyword evidence="2" id="KW-0812">Transmembrane</keyword>
<dbReference type="GO" id="GO:0005884">
    <property type="term" value="C:actin filament"/>
    <property type="evidence" value="ECO:0007669"/>
    <property type="project" value="TreeGrafter"/>
</dbReference>
<dbReference type="PANTHER" id="PTHR45691">
    <property type="entry name" value="PROTEIN DIAPHANOUS"/>
    <property type="match status" value="1"/>
</dbReference>
<protein>
    <submittedName>
        <fullName evidence="3">Uncharacterized protein</fullName>
    </submittedName>
</protein>
<evidence type="ECO:0000256" key="2">
    <source>
        <dbReference type="SAM" id="Phobius"/>
    </source>
</evidence>
<feature type="transmembrane region" description="Helical" evidence="2">
    <location>
        <begin position="677"/>
        <end position="701"/>
    </location>
</feature>
<dbReference type="InterPro" id="IPR051412">
    <property type="entry name" value="Formin_Homology_Diaphanous_sf"/>
</dbReference>
<dbReference type="GO" id="GO:0030041">
    <property type="term" value="P:actin filament polymerization"/>
    <property type="evidence" value="ECO:0007669"/>
    <property type="project" value="TreeGrafter"/>
</dbReference>
<comment type="caution">
    <text evidence="3">The sequence shown here is derived from an EMBL/GenBank/DDBJ whole genome shotgun (WGS) entry which is preliminary data.</text>
</comment>
<keyword evidence="4" id="KW-1185">Reference proteome</keyword>
<evidence type="ECO:0000313" key="3">
    <source>
        <dbReference type="EMBL" id="KAK3235579.1"/>
    </source>
</evidence>
<dbReference type="Proteomes" id="UP001190700">
    <property type="component" value="Unassembled WGS sequence"/>
</dbReference>
<proteinExistence type="predicted"/>
<feature type="compositionally biased region" description="Low complexity" evidence="1">
    <location>
        <begin position="536"/>
        <end position="551"/>
    </location>
</feature>
<feature type="region of interest" description="Disordered" evidence="1">
    <location>
        <begin position="89"/>
        <end position="134"/>
    </location>
</feature>
<feature type="region of interest" description="Disordered" evidence="1">
    <location>
        <begin position="483"/>
        <end position="514"/>
    </location>
</feature>
<sequence>MQVVRSGVFAGNCTAEENSYSGVLVVLLNLTVTRAPEQYEGWFYVDDGSGEAAVGYDVGYHAWNSLGLAVGVHIPSLTAVAGAGYISPRDEDDVVTASPPPSPSPPPCPPEPSPPPPSPPPPSPPPPSPPPPPALYTTSITAIQASVNHTDGDCQSFNSTYDLQYVNTTGIVTAVNGEVGWVGVWLQEKSARYAGIFTTNYVDNTSAIGAHNLTVADLPRGTVVLVNAMVQEVHMWHLENSHQWVTVLERVVDMVVIGEAAEPAPLRVASGVFAENCTEELNAYEGVLVVLENVTVTQAPRKSGGWFYVDDGSGEAAVGYDVGYYAWDDLNLGLGAVIPSLTGVAGPGYVSPRDAYGECKSLPLALSPSPSSSMTRTAASATAYYLGDASITCVTLTIDNNSSAIPTSVDLEASDGTSDRLTWSFGASECSAAPCSYDLCGFSPEAYLVEGKAVYAAPEPSLTLTGAITVFYAPPPLPPSTQPIPLSHLHLLHPLPPPPPNPPPPLLTSSPKSLPTSLASSSSLVTAAALTSSSTSVSDSASSASASESSACGQACPSQRQPPLRQLGIGLHPGGWGALRGCGVVIASLMPGSVVVMAEVEFRGEVEVQHVDSFVAALDNTSSSIFDADFTSKYGTSTVLNVSTEYEPSSPPPPLPPLLPSPSPGSDSDDNASTAGIGAGAIIGIVVGVFVIVMCSVFGYFGYMRKRSAPLDSTQMELLGTQDLSSPAASPSPAGFQTNFIIGSANATRTINPIFMTPSPSTRQRDNSNIYNL</sequence>
<reference evidence="3 4" key="1">
    <citation type="journal article" date="2015" name="Genome Biol. Evol.">
        <title>Comparative Genomics of a Bacterivorous Green Alga Reveals Evolutionary Causalities and Consequences of Phago-Mixotrophic Mode of Nutrition.</title>
        <authorList>
            <person name="Burns J.A."/>
            <person name="Paasch A."/>
            <person name="Narechania A."/>
            <person name="Kim E."/>
        </authorList>
    </citation>
    <scope>NUCLEOTIDE SEQUENCE [LARGE SCALE GENOMIC DNA]</scope>
    <source>
        <strain evidence="3 4">PLY_AMNH</strain>
    </source>
</reference>
<keyword evidence="2" id="KW-1133">Transmembrane helix</keyword>
<feature type="compositionally biased region" description="Pro residues" evidence="1">
    <location>
        <begin position="494"/>
        <end position="506"/>
    </location>
</feature>
<dbReference type="PANTHER" id="PTHR45691:SF6">
    <property type="entry name" value="PROTEIN DIAPHANOUS"/>
    <property type="match status" value="1"/>
</dbReference>
<gene>
    <name evidence="3" type="ORF">CYMTET_54234</name>
</gene>
<evidence type="ECO:0000313" key="4">
    <source>
        <dbReference type="Proteomes" id="UP001190700"/>
    </source>
</evidence>
<accession>A0AAE0BH42</accession>
<dbReference type="AlphaFoldDB" id="A0AAE0BH42"/>
<feature type="region of interest" description="Disordered" evidence="1">
    <location>
        <begin position="536"/>
        <end position="559"/>
    </location>
</feature>